<keyword evidence="3" id="KW-0614">Plasmid</keyword>
<name>A0ABZ1E481_9RHOB</name>
<keyword evidence="4" id="KW-1185">Reference proteome</keyword>
<evidence type="ECO:0000313" key="4">
    <source>
        <dbReference type="Proteomes" id="UP001623290"/>
    </source>
</evidence>
<geneLocation type="plasmid" evidence="3 4">
    <name>unnamed2</name>
</geneLocation>
<organism evidence="3 4">
    <name type="scientific">Thioclava litoralis</name>
    <dbReference type="NCBI Taxonomy" id="3076557"/>
    <lineage>
        <taxon>Bacteria</taxon>
        <taxon>Pseudomonadati</taxon>
        <taxon>Pseudomonadota</taxon>
        <taxon>Alphaproteobacteria</taxon>
        <taxon>Rhodobacterales</taxon>
        <taxon>Paracoccaceae</taxon>
        <taxon>Thioclava</taxon>
    </lineage>
</organism>
<accession>A0ABZ1E481</accession>
<dbReference type="InterPro" id="IPR036844">
    <property type="entry name" value="Hint_dom_sf"/>
</dbReference>
<dbReference type="Gene3D" id="2.160.20.160">
    <property type="match status" value="1"/>
</dbReference>
<reference evidence="3 4" key="1">
    <citation type="submission" date="2023-09" db="EMBL/GenBank/DDBJ databases">
        <title>Thioclava shenzhenensis sp. nov., a multidrug resistant bacteria-antagonizing species isolated from coastal seawater.</title>
        <authorList>
            <person name="Long M."/>
        </authorList>
    </citation>
    <scope>NUCLEOTIDE SEQUENCE [LARGE SCALE GENOMIC DNA]</scope>
    <source>
        <strain evidence="3 4">FTW29</strain>
        <plasmid evidence="3 4">unnamed2</plasmid>
    </source>
</reference>
<evidence type="ECO:0000256" key="1">
    <source>
        <dbReference type="SAM" id="MobiDB-lite"/>
    </source>
</evidence>
<evidence type="ECO:0000313" key="3">
    <source>
        <dbReference type="EMBL" id="WRY35840.1"/>
    </source>
</evidence>
<dbReference type="Proteomes" id="UP001623290">
    <property type="component" value="Plasmid unnamed2"/>
</dbReference>
<gene>
    <name evidence="3" type="ORF">RPE78_16595</name>
</gene>
<dbReference type="Pfam" id="PF13403">
    <property type="entry name" value="Hint_2"/>
    <property type="match status" value="1"/>
</dbReference>
<protein>
    <submittedName>
        <fullName evidence="3">Hint domain-containing protein</fullName>
    </submittedName>
</protein>
<feature type="domain" description="Hedgehog/Intein (Hint)" evidence="2">
    <location>
        <begin position="245"/>
        <end position="390"/>
    </location>
</feature>
<evidence type="ECO:0000259" key="2">
    <source>
        <dbReference type="Pfam" id="PF13403"/>
    </source>
</evidence>
<proteinExistence type="predicted"/>
<dbReference type="SUPFAM" id="SSF51294">
    <property type="entry name" value="Hedgehog/intein (Hint) domain"/>
    <property type="match status" value="1"/>
</dbReference>
<feature type="region of interest" description="Disordered" evidence="1">
    <location>
        <begin position="1"/>
        <end position="39"/>
    </location>
</feature>
<dbReference type="Gene3D" id="2.170.16.10">
    <property type="entry name" value="Hedgehog/Intein (Hint) domain"/>
    <property type="match status" value="1"/>
</dbReference>
<dbReference type="InterPro" id="IPR028992">
    <property type="entry name" value="Hedgehog/Intein_dom"/>
</dbReference>
<dbReference type="RefSeq" id="WP_330629592.1">
    <property type="nucleotide sequence ID" value="NZ_CP135445.1"/>
</dbReference>
<dbReference type="EMBL" id="CP135445">
    <property type="protein sequence ID" value="WRY35840.1"/>
    <property type="molecule type" value="Genomic_DNA"/>
</dbReference>
<sequence>MANATLTGNSGANGATLTNAADGSGKPSQNQSDVTLQTSSATVTGTGRFYDVNFLGGNDTLVATNMPWVHPDSGSTIGFDNINMGTGNDLVELHRSAFYDTLDMGDGDDTLILDNSGGRDVVMGAGNDRVQLDMSQAGAASEEELAQKVGQAAIDLDGGTGSDTLNLVGDWTLTLAAGSITLDTNNDGIGDSVTNVLRSDQYGQVLGMPTVLSGTVRWGDTITLSNGDTVLAEATFSNFEALEAVCFAAGTRIATPQGEIAVEQLREGDLVTTRNGPRPIRWIGKRRLDLIDMMTNPKLLPIRIPAGAFGTGRPHSDLRVSPQHRLAVRSKIAERIFGTPEVLVPAKLLVGVGDIHIEGETQEIRYYHFMLDHHAVVMAEGMEAETLYPGLHALNFLTPDGRAEVLSLFPQLADPGHQAVPALPLVKNREARALVERHRRNAKPLWS</sequence>